<gene>
    <name evidence="1" type="ORF">HS088_TW06G01084</name>
</gene>
<proteinExistence type="predicted"/>
<dbReference type="InParanoid" id="A0A7J7DKS7"/>
<reference evidence="1 2" key="1">
    <citation type="journal article" date="2020" name="Nat. Commun.">
        <title>Genome of Tripterygium wilfordii and identification of cytochrome P450 involved in triptolide biosynthesis.</title>
        <authorList>
            <person name="Tu L."/>
            <person name="Su P."/>
            <person name="Zhang Z."/>
            <person name="Gao L."/>
            <person name="Wang J."/>
            <person name="Hu T."/>
            <person name="Zhou J."/>
            <person name="Zhang Y."/>
            <person name="Zhao Y."/>
            <person name="Liu Y."/>
            <person name="Song Y."/>
            <person name="Tong Y."/>
            <person name="Lu Y."/>
            <person name="Yang J."/>
            <person name="Xu C."/>
            <person name="Jia M."/>
            <person name="Peters R.J."/>
            <person name="Huang L."/>
            <person name="Gao W."/>
        </authorList>
    </citation>
    <scope>NUCLEOTIDE SEQUENCE [LARGE SCALE GENOMIC DNA]</scope>
    <source>
        <strain evidence="2">cv. XIE 37</strain>
        <tissue evidence="1">Leaf</tissue>
    </source>
</reference>
<evidence type="ECO:0000313" key="2">
    <source>
        <dbReference type="Proteomes" id="UP000593562"/>
    </source>
</evidence>
<dbReference type="EMBL" id="JAAARO010000006">
    <property type="protein sequence ID" value="KAF5746908.1"/>
    <property type="molecule type" value="Genomic_DNA"/>
</dbReference>
<dbReference type="AlphaFoldDB" id="A0A7J7DKS7"/>
<keyword evidence="2" id="KW-1185">Reference proteome</keyword>
<dbReference type="PANTHER" id="PTHR36795">
    <property type="entry name" value="OS01G0938400 PROTEIN"/>
    <property type="match status" value="1"/>
</dbReference>
<sequence>MSTKLGYHILRKDQGGFDDEEIRGSRIKIVRPSRSWCRFRSFKRVKYIRRRFIRIKIPSLRRFLTKKVRLVSAVRVSCAKVVKRLKESQAHFGDLFAGNYLFLQVNPSSLKKCIHNYELSRGSLPSRVALPL</sequence>
<evidence type="ECO:0000313" key="1">
    <source>
        <dbReference type="EMBL" id="KAF5746908.1"/>
    </source>
</evidence>
<dbReference type="FunCoup" id="A0A7J7DKS7">
    <property type="interactions" value="172"/>
</dbReference>
<name>A0A7J7DKS7_TRIWF</name>
<protein>
    <submittedName>
        <fullName evidence="1">Uncharacterized protein</fullName>
    </submittedName>
</protein>
<comment type="caution">
    <text evidence="1">The sequence shown here is derived from an EMBL/GenBank/DDBJ whole genome shotgun (WGS) entry which is preliminary data.</text>
</comment>
<dbReference type="Proteomes" id="UP000593562">
    <property type="component" value="Unassembled WGS sequence"/>
</dbReference>
<accession>A0A7J7DKS7</accession>
<dbReference type="PANTHER" id="PTHR36795:SF2">
    <property type="entry name" value="OS01G0938400 PROTEIN"/>
    <property type="match status" value="1"/>
</dbReference>
<organism evidence="1 2">
    <name type="scientific">Tripterygium wilfordii</name>
    <name type="common">Thunder God vine</name>
    <dbReference type="NCBI Taxonomy" id="458696"/>
    <lineage>
        <taxon>Eukaryota</taxon>
        <taxon>Viridiplantae</taxon>
        <taxon>Streptophyta</taxon>
        <taxon>Embryophyta</taxon>
        <taxon>Tracheophyta</taxon>
        <taxon>Spermatophyta</taxon>
        <taxon>Magnoliopsida</taxon>
        <taxon>eudicotyledons</taxon>
        <taxon>Gunneridae</taxon>
        <taxon>Pentapetalae</taxon>
        <taxon>rosids</taxon>
        <taxon>fabids</taxon>
        <taxon>Celastrales</taxon>
        <taxon>Celastraceae</taxon>
        <taxon>Tripterygium</taxon>
    </lineage>
</organism>